<dbReference type="InterPro" id="IPR039374">
    <property type="entry name" value="SIP_fam"/>
</dbReference>
<dbReference type="PANTHER" id="PTHR30157:SF0">
    <property type="entry name" value="NADPH-DEPENDENT FERRIC-CHELATE REDUCTASE"/>
    <property type="match status" value="1"/>
</dbReference>
<dbReference type="SUPFAM" id="SSF63380">
    <property type="entry name" value="Riboflavin synthase domain-like"/>
    <property type="match status" value="1"/>
</dbReference>
<protein>
    <submittedName>
        <fullName evidence="3">Siderophore-interacting protein</fullName>
    </submittedName>
</protein>
<dbReference type="Proteomes" id="UP001595632">
    <property type="component" value="Unassembled WGS sequence"/>
</dbReference>
<comment type="similarity">
    <text evidence="1">Belongs to the SIP oxidoreductase family.</text>
</comment>
<feature type="domain" description="FAD-binding FR-type" evidence="2">
    <location>
        <begin position="111"/>
        <end position="233"/>
    </location>
</feature>
<dbReference type="InterPro" id="IPR039261">
    <property type="entry name" value="FNR_nucleotide-bd"/>
</dbReference>
<dbReference type="InterPro" id="IPR013113">
    <property type="entry name" value="SIP_FAD-bd"/>
</dbReference>
<gene>
    <name evidence="3" type="ORF">ACFOGP_21235</name>
</gene>
<comment type="caution">
    <text evidence="3">The sequence shown here is derived from an EMBL/GenBank/DDBJ whole genome shotgun (WGS) entry which is preliminary data.</text>
</comment>
<evidence type="ECO:0000256" key="1">
    <source>
        <dbReference type="ARBA" id="ARBA00035644"/>
    </source>
</evidence>
<dbReference type="Gene3D" id="3.40.50.80">
    <property type="entry name" value="Nucleotide-binding domain of ferredoxin-NADP reductase (FNR) module"/>
    <property type="match status" value="1"/>
</dbReference>
<dbReference type="InterPro" id="IPR007037">
    <property type="entry name" value="SIP_rossman_dom"/>
</dbReference>
<accession>A0ABV7GUC0</accession>
<dbReference type="Pfam" id="PF04954">
    <property type="entry name" value="SIP"/>
    <property type="match status" value="1"/>
</dbReference>
<sequence length="348" mass="37968">MTSSSSDPLTQITAARYTGAIPSRLLDDIESHVAEIGGPLERHEDGVTVTYPMATVNMWVGQDKLDVEVAAPTTLFAYQMRESVAYMLDHVFPETASMTWHGAQTTQDLPPNFHFATVQAVTQQSPNFVRLEMQCDGVDTLLEGGMHFSLLLPPEGRAAVWPRIGTRGRTVWPEGDDTLHRAVYTFVSLDPDAGRFAFDVYQHGDGRAAMWAGSVRPGAQVAIMGPGGGRLPPGDDLVLAGDDTALPAIRRILEQSAPDRTGDVLIELGDAADICDLPLPAGMSVTWLLRSEGQDLWQALMALPPRRGEGVFVWVAAEPELMRKAKKMFHNKWDLPATQGSFSAFWVG</sequence>
<reference evidence="4" key="1">
    <citation type="journal article" date="2019" name="Int. J. Syst. Evol. Microbiol.">
        <title>The Global Catalogue of Microorganisms (GCM) 10K type strain sequencing project: providing services to taxonomists for standard genome sequencing and annotation.</title>
        <authorList>
            <consortium name="The Broad Institute Genomics Platform"/>
            <consortium name="The Broad Institute Genome Sequencing Center for Infectious Disease"/>
            <person name="Wu L."/>
            <person name="Ma J."/>
        </authorList>
    </citation>
    <scope>NUCLEOTIDE SEQUENCE [LARGE SCALE GENOMIC DNA]</scope>
    <source>
        <strain evidence="4">KCTC 52366</strain>
    </source>
</reference>
<organism evidence="3 4">
    <name type="scientific">Psychromarinibacter halotolerans</name>
    <dbReference type="NCBI Taxonomy" id="1775175"/>
    <lineage>
        <taxon>Bacteria</taxon>
        <taxon>Pseudomonadati</taxon>
        <taxon>Pseudomonadota</taxon>
        <taxon>Alphaproteobacteria</taxon>
        <taxon>Rhodobacterales</taxon>
        <taxon>Paracoccaceae</taxon>
        <taxon>Psychromarinibacter</taxon>
    </lineage>
</organism>
<dbReference type="PANTHER" id="PTHR30157">
    <property type="entry name" value="FERRIC REDUCTASE, NADPH-DEPENDENT"/>
    <property type="match status" value="1"/>
</dbReference>
<evidence type="ECO:0000313" key="3">
    <source>
        <dbReference type="EMBL" id="MFC3145259.1"/>
    </source>
</evidence>
<dbReference type="Gene3D" id="2.40.30.10">
    <property type="entry name" value="Translation factors"/>
    <property type="match status" value="1"/>
</dbReference>
<dbReference type="Pfam" id="PF08021">
    <property type="entry name" value="FAD_binding_9"/>
    <property type="match status" value="1"/>
</dbReference>
<dbReference type="InterPro" id="IPR017938">
    <property type="entry name" value="Riboflavin_synthase-like_b-brl"/>
</dbReference>
<dbReference type="InterPro" id="IPR017927">
    <property type="entry name" value="FAD-bd_FR_type"/>
</dbReference>
<dbReference type="RefSeq" id="WP_275634632.1">
    <property type="nucleotide sequence ID" value="NZ_JARGYD010000010.1"/>
</dbReference>
<dbReference type="CDD" id="cd06193">
    <property type="entry name" value="siderophore_interacting"/>
    <property type="match status" value="1"/>
</dbReference>
<keyword evidence="4" id="KW-1185">Reference proteome</keyword>
<evidence type="ECO:0000313" key="4">
    <source>
        <dbReference type="Proteomes" id="UP001595632"/>
    </source>
</evidence>
<evidence type="ECO:0000259" key="2">
    <source>
        <dbReference type="PROSITE" id="PS51384"/>
    </source>
</evidence>
<dbReference type="PROSITE" id="PS51384">
    <property type="entry name" value="FAD_FR"/>
    <property type="match status" value="1"/>
</dbReference>
<proteinExistence type="inferred from homology"/>
<name>A0ABV7GUC0_9RHOB</name>
<dbReference type="EMBL" id="JBHRTB010000010">
    <property type="protein sequence ID" value="MFC3145259.1"/>
    <property type="molecule type" value="Genomic_DNA"/>
</dbReference>